<evidence type="ECO:0000259" key="4">
    <source>
        <dbReference type="Pfam" id="PF03160"/>
    </source>
</evidence>
<evidence type="ECO:0000313" key="6">
    <source>
        <dbReference type="Proteomes" id="UP000184406"/>
    </source>
</evidence>
<dbReference type="GO" id="GO:0007154">
    <property type="term" value="P:cell communication"/>
    <property type="evidence" value="ECO:0007669"/>
    <property type="project" value="InterPro"/>
</dbReference>
<dbReference type="Proteomes" id="UP000184406">
    <property type="component" value="Unassembled WGS sequence"/>
</dbReference>
<proteinExistence type="predicted"/>
<dbReference type="AlphaFoldDB" id="A0A1M5CDP2"/>
<dbReference type="RefSeq" id="WP_178347003.1">
    <property type="nucleotide sequence ID" value="NZ_FQUX01000005.1"/>
</dbReference>
<keyword evidence="6" id="KW-1185">Reference proteome</keyword>
<dbReference type="SUPFAM" id="SSF141072">
    <property type="entry name" value="CalX-like"/>
    <property type="match status" value="1"/>
</dbReference>
<keyword evidence="3" id="KW-0106">Calcium</keyword>
<dbReference type="InterPro" id="IPR038081">
    <property type="entry name" value="CalX-like_sf"/>
</dbReference>
<dbReference type="InterPro" id="IPR003644">
    <property type="entry name" value="Calx_beta"/>
</dbReference>
<evidence type="ECO:0000256" key="3">
    <source>
        <dbReference type="ARBA" id="ARBA00022837"/>
    </source>
</evidence>
<feature type="non-terminal residue" evidence="5">
    <location>
        <position position="131"/>
    </location>
</feature>
<gene>
    <name evidence="5" type="ORF">SAMN03080594_1051</name>
</gene>
<feature type="domain" description="Calx-beta" evidence="4">
    <location>
        <begin position="37"/>
        <end position="129"/>
    </location>
</feature>
<evidence type="ECO:0000256" key="2">
    <source>
        <dbReference type="ARBA" id="ARBA00022737"/>
    </source>
</evidence>
<protein>
    <submittedName>
        <fullName evidence="5">Calx-beta domain-containing protein</fullName>
    </submittedName>
</protein>
<accession>A0A1M5CDP2</accession>
<dbReference type="GO" id="GO:0016020">
    <property type="term" value="C:membrane"/>
    <property type="evidence" value="ECO:0007669"/>
    <property type="project" value="InterPro"/>
</dbReference>
<name>A0A1M5CDP2_9FLAO</name>
<evidence type="ECO:0000313" key="5">
    <source>
        <dbReference type="EMBL" id="SHF52894.1"/>
    </source>
</evidence>
<dbReference type="Gene3D" id="2.60.40.2030">
    <property type="match status" value="1"/>
</dbReference>
<reference evidence="6" key="1">
    <citation type="submission" date="2016-11" db="EMBL/GenBank/DDBJ databases">
        <authorList>
            <person name="Varghese N."/>
            <person name="Submissions S."/>
        </authorList>
    </citation>
    <scope>NUCLEOTIDE SEQUENCE [LARGE SCALE GENOMIC DNA]</scope>
    <source>
        <strain evidence="6">DSM 17539</strain>
    </source>
</reference>
<sequence>MNTLSNILSNFLVSYKLKFLVFVITLLFFGFNGYGQTVAFNATASNGLESVSSAALAVSLSAASGSDVSVDYTVTGTATGGGTDYTLSDGTLTILAGSVTGNINITGIVDDLLDEPNETVVVTLSSPTNAT</sequence>
<dbReference type="Pfam" id="PF03160">
    <property type="entry name" value="Calx-beta"/>
    <property type="match status" value="1"/>
</dbReference>
<organism evidence="5 6">
    <name type="scientific">Arenibacter palladensis</name>
    <dbReference type="NCBI Taxonomy" id="237373"/>
    <lineage>
        <taxon>Bacteria</taxon>
        <taxon>Pseudomonadati</taxon>
        <taxon>Bacteroidota</taxon>
        <taxon>Flavobacteriia</taxon>
        <taxon>Flavobacteriales</taxon>
        <taxon>Flavobacteriaceae</taxon>
        <taxon>Arenibacter</taxon>
    </lineage>
</organism>
<evidence type="ECO:0000256" key="1">
    <source>
        <dbReference type="ARBA" id="ARBA00022729"/>
    </source>
</evidence>
<keyword evidence="1" id="KW-0732">Signal</keyword>
<dbReference type="EMBL" id="FQUX01000005">
    <property type="protein sequence ID" value="SHF52894.1"/>
    <property type="molecule type" value="Genomic_DNA"/>
</dbReference>
<keyword evidence="2" id="KW-0677">Repeat</keyword>